<dbReference type="HOGENOM" id="CLU_3242469_0_0_1"/>
<gene>
    <name evidence="2" type="ORF">GSTUM_00002024001</name>
</gene>
<keyword evidence="1" id="KW-0812">Transmembrane</keyword>
<feature type="transmembrane region" description="Helical" evidence="1">
    <location>
        <begin position="12"/>
        <end position="33"/>
    </location>
</feature>
<keyword evidence="1" id="KW-0472">Membrane</keyword>
<keyword evidence="3" id="KW-1185">Reference proteome</keyword>
<dbReference type="RefSeq" id="XP_002839375.1">
    <property type="nucleotide sequence ID" value="XM_002839329.1"/>
</dbReference>
<reference evidence="2 3" key="1">
    <citation type="journal article" date="2010" name="Nature">
        <title>Perigord black truffle genome uncovers evolutionary origins and mechanisms of symbiosis.</title>
        <authorList>
            <person name="Martin F."/>
            <person name="Kohler A."/>
            <person name="Murat C."/>
            <person name="Balestrini R."/>
            <person name="Coutinho P.M."/>
            <person name="Jaillon O."/>
            <person name="Montanini B."/>
            <person name="Morin E."/>
            <person name="Noel B."/>
            <person name="Percudani R."/>
            <person name="Porcel B."/>
            <person name="Rubini A."/>
            <person name="Amicucci A."/>
            <person name="Amselem J."/>
            <person name="Anthouard V."/>
            <person name="Arcioni S."/>
            <person name="Artiguenave F."/>
            <person name="Aury J.M."/>
            <person name="Ballario P."/>
            <person name="Bolchi A."/>
            <person name="Brenna A."/>
            <person name="Brun A."/>
            <person name="Buee M."/>
            <person name="Cantarel B."/>
            <person name="Chevalier G."/>
            <person name="Couloux A."/>
            <person name="Da Silva C."/>
            <person name="Denoeud F."/>
            <person name="Duplessis S."/>
            <person name="Ghignone S."/>
            <person name="Hilselberger B."/>
            <person name="Iotti M."/>
            <person name="Marcais B."/>
            <person name="Mello A."/>
            <person name="Miranda M."/>
            <person name="Pacioni G."/>
            <person name="Quesneville H."/>
            <person name="Riccioni C."/>
            <person name="Ruotolo R."/>
            <person name="Splivallo R."/>
            <person name="Stocchi V."/>
            <person name="Tisserant E."/>
            <person name="Viscomi A.R."/>
            <person name="Zambonelli A."/>
            <person name="Zampieri E."/>
            <person name="Henrissat B."/>
            <person name="Lebrun M.H."/>
            <person name="Paolocci F."/>
            <person name="Bonfante P."/>
            <person name="Ottonello S."/>
            <person name="Wincker P."/>
        </authorList>
    </citation>
    <scope>NUCLEOTIDE SEQUENCE [LARGE SCALE GENOMIC DNA]</scope>
    <source>
        <strain evidence="2 3">Mel28</strain>
    </source>
</reference>
<dbReference type="GeneID" id="9183163"/>
<evidence type="ECO:0000313" key="2">
    <source>
        <dbReference type="EMBL" id="CAZ83566.1"/>
    </source>
</evidence>
<evidence type="ECO:0000313" key="3">
    <source>
        <dbReference type="Proteomes" id="UP000006911"/>
    </source>
</evidence>
<dbReference type="Proteomes" id="UP000006911">
    <property type="component" value="Unassembled WGS sequence"/>
</dbReference>
<dbReference type="EMBL" id="FN430262">
    <property type="protein sequence ID" value="CAZ83566.1"/>
    <property type="molecule type" value="Genomic_DNA"/>
</dbReference>
<proteinExistence type="predicted"/>
<dbReference type="KEGG" id="tml:GSTUM_00002024001"/>
<organism evidence="2 3">
    <name type="scientific">Tuber melanosporum (strain Mel28)</name>
    <name type="common">Perigord black truffle</name>
    <dbReference type="NCBI Taxonomy" id="656061"/>
    <lineage>
        <taxon>Eukaryota</taxon>
        <taxon>Fungi</taxon>
        <taxon>Dikarya</taxon>
        <taxon>Ascomycota</taxon>
        <taxon>Pezizomycotina</taxon>
        <taxon>Pezizomycetes</taxon>
        <taxon>Pezizales</taxon>
        <taxon>Tuberaceae</taxon>
        <taxon>Tuber</taxon>
    </lineage>
</organism>
<name>D5GGC3_TUBMM</name>
<dbReference type="AlphaFoldDB" id="D5GGC3"/>
<keyword evidence="1" id="KW-1133">Transmembrane helix</keyword>
<protein>
    <submittedName>
        <fullName evidence="2">(Perigord truffle) hypothetical protein</fullName>
    </submittedName>
</protein>
<evidence type="ECO:0000256" key="1">
    <source>
        <dbReference type="SAM" id="Phobius"/>
    </source>
</evidence>
<accession>D5GGC3</accession>
<sequence length="43" mass="5320">MIEGLTLSYMLWWFITIYNTYAICTRIYIYVYYWRVKSPLSSP</sequence>
<dbReference type="InParanoid" id="D5GGC3"/>